<reference evidence="1" key="1">
    <citation type="submission" date="2016-05" db="EMBL/GenBank/DDBJ databases">
        <authorList>
            <person name="Lavstsen T."/>
            <person name="Jespersen J.S."/>
        </authorList>
    </citation>
    <scope>NUCLEOTIDE SEQUENCE</scope>
    <source>
        <tissue evidence="1">Brain</tissue>
    </source>
</reference>
<gene>
    <name evidence="1" type="primary">TACR1A</name>
</gene>
<dbReference type="AlphaFoldDB" id="A0A1A8EL19"/>
<accession>A0A1A8EL19</accession>
<protein>
    <submittedName>
        <fullName evidence="1">Tachykinin receptor 1a</fullName>
    </submittedName>
</protein>
<proteinExistence type="predicted"/>
<feature type="non-terminal residue" evidence="1">
    <location>
        <position position="71"/>
    </location>
</feature>
<feature type="non-terminal residue" evidence="1">
    <location>
        <position position="1"/>
    </location>
</feature>
<keyword evidence="1" id="KW-0675">Receptor</keyword>
<name>A0A1A8EL19_9TELE</name>
<evidence type="ECO:0000313" key="1">
    <source>
        <dbReference type="EMBL" id="SBQ47239.1"/>
    </source>
</evidence>
<reference evidence="1" key="2">
    <citation type="submission" date="2016-06" db="EMBL/GenBank/DDBJ databases">
        <title>The genome of a short-lived fish provides insights into sex chromosome evolution and the genetic control of aging.</title>
        <authorList>
            <person name="Reichwald K."/>
            <person name="Felder M."/>
            <person name="Petzold A."/>
            <person name="Koch P."/>
            <person name="Groth M."/>
            <person name="Platzer M."/>
        </authorList>
    </citation>
    <scope>NUCLEOTIDE SEQUENCE</scope>
    <source>
        <tissue evidence="1">Brain</tissue>
    </source>
</reference>
<sequence length="71" mass="7801">PSSTAASTTGFVPVLDKRSTAAPASHRLLTKAWSSSPPATFRPRPAFIRAVEWRQRYPLCSTLEKTQSSLK</sequence>
<organism evidence="1">
    <name type="scientific">Nothobranchius korthausae</name>
    <dbReference type="NCBI Taxonomy" id="1143690"/>
    <lineage>
        <taxon>Eukaryota</taxon>
        <taxon>Metazoa</taxon>
        <taxon>Chordata</taxon>
        <taxon>Craniata</taxon>
        <taxon>Vertebrata</taxon>
        <taxon>Euteleostomi</taxon>
        <taxon>Actinopterygii</taxon>
        <taxon>Neopterygii</taxon>
        <taxon>Teleostei</taxon>
        <taxon>Neoteleostei</taxon>
        <taxon>Acanthomorphata</taxon>
        <taxon>Ovalentaria</taxon>
        <taxon>Atherinomorphae</taxon>
        <taxon>Cyprinodontiformes</taxon>
        <taxon>Nothobranchiidae</taxon>
        <taxon>Nothobranchius</taxon>
    </lineage>
</organism>
<dbReference type="EMBL" id="HAEB01000766">
    <property type="protein sequence ID" value="SBQ47239.1"/>
    <property type="molecule type" value="Transcribed_RNA"/>
</dbReference>